<protein>
    <recommendedName>
        <fullName evidence="4">Remorin C-terminal domain-containing protein</fullName>
    </recommendedName>
</protein>
<keyword evidence="6" id="KW-1185">Reference proteome</keyword>
<gene>
    <name evidence="5" type="ORF">OPV22_000363</name>
</gene>
<dbReference type="PANTHER" id="PTHR31775">
    <property type="entry name" value="OS02G0117200 PROTEIN"/>
    <property type="match status" value="1"/>
</dbReference>
<evidence type="ECO:0000256" key="1">
    <source>
        <dbReference type="ARBA" id="ARBA00005711"/>
    </source>
</evidence>
<dbReference type="PANTHER" id="PTHR31775:SF5">
    <property type="entry name" value="REMORIN 1.4"/>
    <property type="match status" value="1"/>
</dbReference>
<evidence type="ECO:0000313" key="6">
    <source>
        <dbReference type="Proteomes" id="UP001222027"/>
    </source>
</evidence>
<proteinExistence type="inferred from homology"/>
<comment type="caution">
    <text evidence="5">The sequence shown here is derived from an EMBL/GenBank/DDBJ whole genome shotgun (WGS) entry which is preliminary data.</text>
</comment>
<dbReference type="EMBL" id="JAQQAF010000001">
    <property type="protein sequence ID" value="KAJ8509929.1"/>
    <property type="molecule type" value="Genomic_DNA"/>
</dbReference>
<evidence type="ECO:0000313" key="5">
    <source>
        <dbReference type="EMBL" id="KAJ8509929.1"/>
    </source>
</evidence>
<accession>A0AAV8RIT6</accession>
<dbReference type="Pfam" id="PF03763">
    <property type="entry name" value="Remorin_C"/>
    <property type="match status" value="1"/>
</dbReference>
<feature type="domain" description="Remorin C-terminal" evidence="4">
    <location>
        <begin position="97"/>
        <end position="202"/>
    </location>
</feature>
<feature type="region of interest" description="Disordered" evidence="3">
    <location>
        <begin position="1"/>
        <end position="54"/>
    </location>
</feature>
<feature type="coiled-coil region" evidence="2">
    <location>
        <begin position="132"/>
        <end position="163"/>
    </location>
</feature>
<reference evidence="5 6" key="1">
    <citation type="submission" date="2022-12" db="EMBL/GenBank/DDBJ databases">
        <title>Chromosome-scale assembly of the Ensete ventricosum genome.</title>
        <authorList>
            <person name="Dussert Y."/>
            <person name="Stocks J."/>
            <person name="Wendawek A."/>
            <person name="Woldeyes F."/>
            <person name="Nichols R.A."/>
            <person name="Borrell J.S."/>
        </authorList>
    </citation>
    <scope>NUCLEOTIDE SEQUENCE [LARGE SCALE GENOMIC DNA]</scope>
    <source>
        <strain evidence="6">cv. Maze</strain>
        <tissue evidence="5">Seeds</tissue>
    </source>
</reference>
<dbReference type="AlphaFoldDB" id="A0AAV8RIT6"/>
<keyword evidence="2" id="KW-0175">Coiled coil</keyword>
<dbReference type="InterPro" id="IPR005516">
    <property type="entry name" value="Remorin_C"/>
</dbReference>
<organism evidence="5 6">
    <name type="scientific">Ensete ventricosum</name>
    <name type="common">Abyssinian banana</name>
    <name type="synonym">Musa ensete</name>
    <dbReference type="NCBI Taxonomy" id="4639"/>
    <lineage>
        <taxon>Eukaryota</taxon>
        <taxon>Viridiplantae</taxon>
        <taxon>Streptophyta</taxon>
        <taxon>Embryophyta</taxon>
        <taxon>Tracheophyta</taxon>
        <taxon>Spermatophyta</taxon>
        <taxon>Magnoliopsida</taxon>
        <taxon>Liliopsida</taxon>
        <taxon>Zingiberales</taxon>
        <taxon>Musaceae</taxon>
        <taxon>Ensete</taxon>
    </lineage>
</organism>
<sequence length="212" mass="23424">MGERHSTMSKMENMTEAADEDEVLSPPVLKRPKESKARMGNSASEKGMGGSADRGWNLTTSETLAAKGCGLLGRFSYAFASCGGCADALLAQVESDKRISLIRAWSEGERTKADNKARRKISSILSWEKTKMATIEAEMKKNEERLEKKKADFEEKAKDKIAMIHMEAEERRAMVESKHGEELLRAEEAVAKYHSTGHTPKKGTGCFSSFSP</sequence>
<comment type="similarity">
    <text evidence="1">Belongs to the remorin family.</text>
</comment>
<evidence type="ECO:0000256" key="3">
    <source>
        <dbReference type="SAM" id="MobiDB-lite"/>
    </source>
</evidence>
<name>A0AAV8RIT6_ENSVE</name>
<dbReference type="Proteomes" id="UP001222027">
    <property type="component" value="Unassembled WGS sequence"/>
</dbReference>
<evidence type="ECO:0000256" key="2">
    <source>
        <dbReference type="SAM" id="Coils"/>
    </source>
</evidence>
<evidence type="ECO:0000259" key="4">
    <source>
        <dbReference type="Pfam" id="PF03763"/>
    </source>
</evidence>